<dbReference type="InterPro" id="IPR025558">
    <property type="entry name" value="DUF4283"/>
</dbReference>
<name>A0AAV9KLX0_9SOLN</name>
<accession>A0AAV9KLX0</accession>
<dbReference type="PANTHER" id="PTHR33233:SF17">
    <property type="entry name" value="DUF4283 DOMAIN-CONTAINING PROTEIN"/>
    <property type="match status" value="1"/>
</dbReference>
<reference evidence="2 3" key="1">
    <citation type="submission" date="2023-10" db="EMBL/GenBank/DDBJ databases">
        <title>Genome-Wide Identification Analysis in wild type Solanum Pinnatisectum Reveals Some Genes Defensing Phytophthora Infestans.</title>
        <authorList>
            <person name="Sun C."/>
        </authorList>
    </citation>
    <scope>NUCLEOTIDE SEQUENCE [LARGE SCALE GENOMIC DNA]</scope>
    <source>
        <strain evidence="2">LQN</strain>
        <tissue evidence="2">Leaf</tissue>
    </source>
</reference>
<dbReference type="AlphaFoldDB" id="A0AAV9KLX0"/>
<gene>
    <name evidence="2" type="ORF">R3W88_019800</name>
</gene>
<evidence type="ECO:0000313" key="3">
    <source>
        <dbReference type="Proteomes" id="UP001311915"/>
    </source>
</evidence>
<proteinExistence type="predicted"/>
<keyword evidence="3" id="KW-1185">Reference proteome</keyword>
<comment type="caution">
    <text evidence="2">The sequence shown here is derived from an EMBL/GenBank/DDBJ whole genome shotgun (WGS) entry which is preliminary data.</text>
</comment>
<evidence type="ECO:0000313" key="2">
    <source>
        <dbReference type="EMBL" id="KAK4713893.1"/>
    </source>
</evidence>
<protein>
    <recommendedName>
        <fullName evidence="1">DUF4283 domain-containing protein</fullName>
    </recommendedName>
</protein>
<feature type="domain" description="DUF4283" evidence="1">
    <location>
        <begin position="12"/>
        <end position="81"/>
    </location>
</feature>
<sequence>MGTCSDLICSWDSPTIAFVERYIVLQVNTVSKPMVYYHDDRYFLVRFPKVDDRNELFYSRPHLMNNFLIIVKVWSPKFDFNKEVLQIVPICVKYPNLPLDCWSMDLGLCTTKVDQTSFARVLIEMDVSRELPKKMKLEDPNDRVFEQIVQYEWVPKYCDKCMQEQLAYTVLMKNGFDTLNVYEHGSTSVGDGRYMHKEGGGGLTNNSYAINHLEH</sequence>
<dbReference type="Proteomes" id="UP001311915">
    <property type="component" value="Unassembled WGS sequence"/>
</dbReference>
<organism evidence="2 3">
    <name type="scientific">Solanum pinnatisectum</name>
    <name type="common">tansyleaf nightshade</name>
    <dbReference type="NCBI Taxonomy" id="50273"/>
    <lineage>
        <taxon>Eukaryota</taxon>
        <taxon>Viridiplantae</taxon>
        <taxon>Streptophyta</taxon>
        <taxon>Embryophyta</taxon>
        <taxon>Tracheophyta</taxon>
        <taxon>Spermatophyta</taxon>
        <taxon>Magnoliopsida</taxon>
        <taxon>eudicotyledons</taxon>
        <taxon>Gunneridae</taxon>
        <taxon>Pentapetalae</taxon>
        <taxon>asterids</taxon>
        <taxon>lamiids</taxon>
        <taxon>Solanales</taxon>
        <taxon>Solanaceae</taxon>
        <taxon>Solanoideae</taxon>
        <taxon>Solaneae</taxon>
        <taxon>Solanum</taxon>
    </lineage>
</organism>
<dbReference type="EMBL" id="JAWPEI010000010">
    <property type="protein sequence ID" value="KAK4713893.1"/>
    <property type="molecule type" value="Genomic_DNA"/>
</dbReference>
<dbReference type="PANTHER" id="PTHR33233">
    <property type="entry name" value="ENDONUCLEASE/EXONUCLEASE/PHOSPHATASE"/>
    <property type="match status" value="1"/>
</dbReference>
<dbReference type="Pfam" id="PF14111">
    <property type="entry name" value="DUF4283"/>
    <property type="match status" value="1"/>
</dbReference>
<evidence type="ECO:0000259" key="1">
    <source>
        <dbReference type="Pfam" id="PF14111"/>
    </source>
</evidence>